<dbReference type="PANTHER" id="PTHR32093:SF128">
    <property type="entry name" value="LEUCINE-RICH REPEAT-CONTAINING N-TERMINAL PLANT-TYPE DOMAIN-CONTAINING PROTEIN"/>
    <property type="match status" value="1"/>
</dbReference>
<evidence type="ECO:0000313" key="7">
    <source>
        <dbReference type="Proteomes" id="UP000306102"/>
    </source>
</evidence>
<keyword evidence="7" id="KW-1185">Reference proteome</keyword>
<dbReference type="PROSITE" id="PS51450">
    <property type="entry name" value="LRR"/>
    <property type="match status" value="1"/>
</dbReference>
<dbReference type="AlphaFoldDB" id="A0A4S4EZ75"/>
<evidence type="ECO:0008006" key="8">
    <source>
        <dbReference type="Google" id="ProtNLM"/>
    </source>
</evidence>
<evidence type="ECO:0000256" key="3">
    <source>
        <dbReference type="ARBA" id="ARBA00022729"/>
    </source>
</evidence>
<keyword evidence="2" id="KW-0964">Secreted</keyword>
<gene>
    <name evidence="6" type="ORF">TEA_023193</name>
</gene>
<dbReference type="SUPFAM" id="SSF52058">
    <property type="entry name" value="L domain-like"/>
    <property type="match status" value="1"/>
</dbReference>
<accession>A0A4S4EZ75</accession>
<dbReference type="GO" id="GO:0005576">
    <property type="term" value="C:extracellular region"/>
    <property type="evidence" value="ECO:0007669"/>
    <property type="project" value="UniProtKB-SubCell"/>
</dbReference>
<evidence type="ECO:0000256" key="1">
    <source>
        <dbReference type="ARBA" id="ARBA00004613"/>
    </source>
</evidence>
<dbReference type="InterPro" id="IPR001611">
    <property type="entry name" value="Leu-rich_rpt"/>
</dbReference>
<evidence type="ECO:0000256" key="5">
    <source>
        <dbReference type="SAM" id="Phobius"/>
    </source>
</evidence>
<keyword evidence="5" id="KW-1133">Transmembrane helix</keyword>
<sequence length="487" mass="54282">MRRSSNICTTNPNQNIKKFVKTRCNNPNQPLQKHRPPYSNLQLLSLKHNHSLSSHRMTTTLLPTKHLTFTFTLTLILILIISLLFFHPTLSTECSCTSPPPPPPPPPEPEPEPLIFLDQRLALVYPIIQTFKNIITSDPLGITKTWVGSDICSYRGFYCGIPPDNSSATVLASIDFNGFQLGAPTLDGFIDKLPDLAVFHANTNNFSGTISPNISKLPFIYELDISNNKFHGEFPVSVLGITGLTFLDIRFNFFTGTVPPQVFKKTLDVLFINNNNFMQRLPDDLGFTTALYLTFANNKFTGPIPCSIGKASSTLIEVLFLNNQLTGCLPYELGFLRNATVFDAGNNLLTGPLPCSLGCLEKIEQLNFAGNFLYGQVPEAVCALGSLVNLSLSNNYFTKLGPLCRKLIKSGVLNVRKNCINDLPDQRSPSDCASFNYPKNCPYLASYNIIPCKLPPPYYGPRHPFPRHPPWPNRRLLSYSALSRHRL</sequence>
<name>A0A4S4EZ75_CAMSN</name>
<protein>
    <recommendedName>
        <fullName evidence="8">Leucine-rich repeat-containing N-terminal plant-type domain-containing protein</fullName>
    </recommendedName>
</protein>
<dbReference type="PANTHER" id="PTHR32093">
    <property type="entry name" value="LEUCINE-RICH REPEAT EXTENSIN-LIKE PROTEIN 3-RELATED"/>
    <property type="match status" value="1"/>
</dbReference>
<evidence type="ECO:0000256" key="2">
    <source>
        <dbReference type="ARBA" id="ARBA00022525"/>
    </source>
</evidence>
<keyword evidence="4" id="KW-0677">Repeat</keyword>
<reference evidence="6 7" key="1">
    <citation type="journal article" date="2018" name="Proc. Natl. Acad. Sci. U.S.A.">
        <title>Draft genome sequence of Camellia sinensis var. sinensis provides insights into the evolution of the tea genome and tea quality.</title>
        <authorList>
            <person name="Wei C."/>
            <person name="Yang H."/>
            <person name="Wang S."/>
            <person name="Zhao J."/>
            <person name="Liu C."/>
            <person name="Gao L."/>
            <person name="Xia E."/>
            <person name="Lu Y."/>
            <person name="Tai Y."/>
            <person name="She G."/>
            <person name="Sun J."/>
            <person name="Cao H."/>
            <person name="Tong W."/>
            <person name="Gao Q."/>
            <person name="Li Y."/>
            <person name="Deng W."/>
            <person name="Jiang X."/>
            <person name="Wang W."/>
            <person name="Chen Q."/>
            <person name="Zhang S."/>
            <person name="Li H."/>
            <person name="Wu J."/>
            <person name="Wang P."/>
            <person name="Li P."/>
            <person name="Shi C."/>
            <person name="Zheng F."/>
            <person name="Jian J."/>
            <person name="Huang B."/>
            <person name="Shan D."/>
            <person name="Shi M."/>
            <person name="Fang C."/>
            <person name="Yue Y."/>
            <person name="Li F."/>
            <person name="Li D."/>
            <person name="Wei S."/>
            <person name="Han B."/>
            <person name="Jiang C."/>
            <person name="Yin Y."/>
            <person name="Xia T."/>
            <person name="Zhang Z."/>
            <person name="Bennetzen J.L."/>
            <person name="Zhao S."/>
            <person name="Wan X."/>
        </authorList>
    </citation>
    <scope>NUCLEOTIDE SEQUENCE [LARGE SCALE GENOMIC DNA]</scope>
    <source>
        <strain evidence="7">cv. Shuchazao</strain>
        <tissue evidence="6">Leaf</tissue>
    </source>
</reference>
<dbReference type="Proteomes" id="UP000306102">
    <property type="component" value="Unassembled WGS sequence"/>
</dbReference>
<keyword evidence="5" id="KW-0472">Membrane</keyword>
<dbReference type="InterPro" id="IPR051582">
    <property type="entry name" value="LRR_extensin-like_regulator"/>
</dbReference>
<dbReference type="EMBL" id="SDRB02001214">
    <property type="protein sequence ID" value="THG21796.1"/>
    <property type="molecule type" value="Genomic_DNA"/>
</dbReference>
<dbReference type="InterPro" id="IPR032675">
    <property type="entry name" value="LRR_dom_sf"/>
</dbReference>
<dbReference type="Gene3D" id="3.80.10.10">
    <property type="entry name" value="Ribonuclease Inhibitor"/>
    <property type="match status" value="1"/>
</dbReference>
<dbReference type="STRING" id="542762.A0A4S4EZ75"/>
<evidence type="ECO:0000256" key="4">
    <source>
        <dbReference type="ARBA" id="ARBA00022737"/>
    </source>
</evidence>
<comment type="caution">
    <text evidence="6">The sequence shown here is derived from an EMBL/GenBank/DDBJ whole genome shotgun (WGS) entry which is preliminary data.</text>
</comment>
<evidence type="ECO:0000313" key="6">
    <source>
        <dbReference type="EMBL" id="THG21796.1"/>
    </source>
</evidence>
<comment type="subcellular location">
    <subcellularLocation>
        <location evidence="1">Secreted</location>
    </subcellularLocation>
</comment>
<organism evidence="6 7">
    <name type="scientific">Camellia sinensis var. sinensis</name>
    <name type="common">China tea</name>
    <dbReference type="NCBI Taxonomy" id="542762"/>
    <lineage>
        <taxon>Eukaryota</taxon>
        <taxon>Viridiplantae</taxon>
        <taxon>Streptophyta</taxon>
        <taxon>Embryophyta</taxon>
        <taxon>Tracheophyta</taxon>
        <taxon>Spermatophyta</taxon>
        <taxon>Magnoliopsida</taxon>
        <taxon>eudicotyledons</taxon>
        <taxon>Gunneridae</taxon>
        <taxon>Pentapetalae</taxon>
        <taxon>asterids</taxon>
        <taxon>Ericales</taxon>
        <taxon>Theaceae</taxon>
        <taxon>Camellia</taxon>
    </lineage>
</organism>
<feature type="transmembrane region" description="Helical" evidence="5">
    <location>
        <begin position="66"/>
        <end position="86"/>
    </location>
</feature>
<proteinExistence type="predicted"/>
<keyword evidence="5" id="KW-0812">Transmembrane</keyword>
<keyword evidence="3" id="KW-0732">Signal</keyword>